<protein>
    <submittedName>
        <fullName evidence="2">Predicted secreted protein</fullName>
    </submittedName>
</protein>
<sequence length="97" mass="10258">MSITAAFVVLAVTWFMVLFLVLPVRLETQGDRGEIVPGTHAGAPADFKLGKRLKITTLIAVPLAGLICATIISGVISLSDIDLLERFGPKGPITEGQ</sequence>
<reference evidence="3" key="1">
    <citation type="submission" date="2016-11" db="EMBL/GenBank/DDBJ databases">
        <authorList>
            <person name="Varghese N."/>
            <person name="Submissions S."/>
        </authorList>
    </citation>
    <scope>NUCLEOTIDE SEQUENCE [LARGE SCALE GENOMIC DNA]</scope>
    <source>
        <strain evidence="3">DSM 29440</strain>
    </source>
</reference>
<dbReference type="InterPro" id="IPR009935">
    <property type="entry name" value="DUF1467"/>
</dbReference>
<evidence type="ECO:0000313" key="2">
    <source>
        <dbReference type="EMBL" id="SIO08999.1"/>
    </source>
</evidence>
<dbReference type="Proteomes" id="UP000184932">
    <property type="component" value="Unassembled WGS sequence"/>
</dbReference>
<keyword evidence="1" id="KW-1133">Transmembrane helix</keyword>
<dbReference type="EMBL" id="FSRL01000001">
    <property type="protein sequence ID" value="SIO08999.1"/>
    <property type="molecule type" value="Genomic_DNA"/>
</dbReference>
<accession>A0A1N6GN82</accession>
<organism evidence="2 3">
    <name type="scientific">Vannielia litorea</name>
    <dbReference type="NCBI Taxonomy" id="1217970"/>
    <lineage>
        <taxon>Bacteria</taxon>
        <taxon>Pseudomonadati</taxon>
        <taxon>Pseudomonadota</taxon>
        <taxon>Alphaproteobacteria</taxon>
        <taxon>Rhodobacterales</taxon>
        <taxon>Paracoccaceae</taxon>
        <taxon>Vannielia</taxon>
    </lineage>
</organism>
<keyword evidence="3" id="KW-1185">Reference proteome</keyword>
<feature type="transmembrane region" description="Helical" evidence="1">
    <location>
        <begin position="58"/>
        <end position="78"/>
    </location>
</feature>
<dbReference type="STRING" id="1217970.SAMN05444002_2637"/>
<dbReference type="RefSeq" id="WP_074256632.1">
    <property type="nucleotide sequence ID" value="NZ_FSRL01000001.1"/>
</dbReference>
<gene>
    <name evidence="2" type="ORF">SAMN05444002_2637</name>
</gene>
<evidence type="ECO:0000256" key="1">
    <source>
        <dbReference type="SAM" id="Phobius"/>
    </source>
</evidence>
<dbReference type="Pfam" id="PF07330">
    <property type="entry name" value="DUF1467"/>
    <property type="match status" value="1"/>
</dbReference>
<proteinExistence type="predicted"/>
<dbReference type="OrthoDB" id="9804637at2"/>
<name>A0A1N6GN82_9RHOB</name>
<dbReference type="AlphaFoldDB" id="A0A1N6GN82"/>
<feature type="transmembrane region" description="Helical" evidence="1">
    <location>
        <begin position="6"/>
        <end position="24"/>
    </location>
</feature>
<keyword evidence="1" id="KW-0812">Transmembrane</keyword>
<evidence type="ECO:0000313" key="3">
    <source>
        <dbReference type="Proteomes" id="UP000184932"/>
    </source>
</evidence>
<keyword evidence="1" id="KW-0472">Membrane</keyword>